<dbReference type="PANTHER" id="PTHR12069">
    <property type="entry name" value="DNA-DIRECTED RNA POLYMERASES III 80 KDA POLYPEPTIDE RNA POLYMERASE III SUBUNIT 5"/>
    <property type="match status" value="1"/>
</dbReference>
<proteinExistence type="predicted"/>
<organism evidence="2 3">
    <name type="scientific">Ancylostoma duodenale</name>
    <dbReference type="NCBI Taxonomy" id="51022"/>
    <lineage>
        <taxon>Eukaryota</taxon>
        <taxon>Metazoa</taxon>
        <taxon>Ecdysozoa</taxon>
        <taxon>Nematoda</taxon>
        <taxon>Chromadorea</taxon>
        <taxon>Rhabditida</taxon>
        <taxon>Rhabditina</taxon>
        <taxon>Rhabditomorpha</taxon>
        <taxon>Strongyloidea</taxon>
        <taxon>Ancylostomatidae</taxon>
        <taxon>Ancylostomatinae</taxon>
        <taxon>Ancylostoma</taxon>
    </lineage>
</organism>
<dbReference type="GO" id="GO:0005666">
    <property type="term" value="C:RNA polymerase III complex"/>
    <property type="evidence" value="ECO:0007669"/>
    <property type="project" value="TreeGrafter"/>
</dbReference>
<evidence type="ECO:0000313" key="3">
    <source>
        <dbReference type="Proteomes" id="UP000054047"/>
    </source>
</evidence>
<evidence type="ECO:0000256" key="1">
    <source>
        <dbReference type="SAM" id="MobiDB-lite"/>
    </source>
</evidence>
<feature type="compositionally biased region" description="Acidic residues" evidence="1">
    <location>
        <begin position="180"/>
        <end position="189"/>
    </location>
</feature>
<dbReference type="Pfam" id="PF04801">
    <property type="entry name" value="RPC5"/>
    <property type="match status" value="1"/>
</dbReference>
<feature type="compositionally biased region" description="Basic and acidic residues" evidence="1">
    <location>
        <begin position="204"/>
        <end position="219"/>
    </location>
</feature>
<sequence length="479" mass="54478">MKVSLEMDDDDDVVVKKKRTTRVKSRVESDDEDERDDEIDMEFDVVVCNELPNTELYRVHFPVRKKDAFEQERQPRVRYKKNVRMMEMRLSADTSSGSYDKTKAERFAAMTSSNVKQENAIAHSKFDEIYEGRAYRNDDYVQFAVGYFRGDTFYMSPVAGTFEMHRSLSHLNNASRGRDDDGDDGESDSEAAGGSAQQIRVKFSRPETEKQKKRREASALHREKLIASDSWIPMEVHLKEDPLVVEKFSQMTVDPTVTTTEEPGSSVEMNTRDLVEQGIVCGEKEQIDLTRSDLLVSQQRIREMPAHHQVKAQVLKSRVITTDDVMKRVDSSLTREEIIEDLKQCARLVQGVWVLNSNFLFYDLTVAHSNTPGKIDEHRAELWRAARDLALYLIDACQPVTRALLTKCFQINSKDAEDILSTFAVPGNKTWKLRILPDPVFLESACIGTTTVVDGEMGGDSEADRHNAISLGSIEVTEE</sequence>
<gene>
    <name evidence="2" type="ORF">ANCDUO_22577</name>
</gene>
<dbReference type="GO" id="GO:0042797">
    <property type="term" value="P:tRNA transcription by RNA polymerase III"/>
    <property type="evidence" value="ECO:0007669"/>
    <property type="project" value="TreeGrafter"/>
</dbReference>
<accession>A0A0C2BTY9</accession>
<feature type="region of interest" description="Disordered" evidence="1">
    <location>
        <begin position="1"/>
        <end position="35"/>
    </location>
</feature>
<keyword evidence="3" id="KW-1185">Reference proteome</keyword>
<name>A0A0C2BTY9_9BILA</name>
<protein>
    <submittedName>
        <fullName evidence="2">Sin-like protein region</fullName>
    </submittedName>
</protein>
<dbReference type="EMBL" id="KN767832">
    <property type="protein sequence ID" value="KIH47363.1"/>
    <property type="molecule type" value="Genomic_DNA"/>
</dbReference>
<evidence type="ECO:0000313" key="2">
    <source>
        <dbReference type="EMBL" id="KIH47363.1"/>
    </source>
</evidence>
<dbReference type="Proteomes" id="UP000054047">
    <property type="component" value="Unassembled WGS sequence"/>
</dbReference>
<dbReference type="OrthoDB" id="340681at2759"/>
<dbReference type="InterPro" id="IPR006886">
    <property type="entry name" value="RNA_pol_III_Rpc5"/>
</dbReference>
<feature type="compositionally biased region" description="Acidic residues" evidence="1">
    <location>
        <begin position="1"/>
        <end position="12"/>
    </location>
</feature>
<dbReference type="AlphaFoldDB" id="A0A0C2BTY9"/>
<feature type="region of interest" description="Disordered" evidence="1">
    <location>
        <begin position="173"/>
        <end position="219"/>
    </location>
</feature>
<reference evidence="2 3" key="1">
    <citation type="submission" date="2013-12" db="EMBL/GenBank/DDBJ databases">
        <title>Draft genome of the parsitic nematode Ancylostoma duodenale.</title>
        <authorList>
            <person name="Mitreva M."/>
        </authorList>
    </citation>
    <scope>NUCLEOTIDE SEQUENCE [LARGE SCALE GENOMIC DNA]</scope>
    <source>
        <strain evidence="2 3">Zhejiang</strain>
    </source>
</reference>
<dbReference type="PANTHER" id="PTHR12069:SF0">
    <property type="entry name" value="DNA-DIRECTED RNA POLYMERASE III SUBUNIT RPC5"/>
    <property type="match status" value="1"/>
</dbReference>